<feature type="non-terminal residue" evidence="1">
    <location>
        <position position="270"/>
    </location>
</feature>
<reference evidence="1" key="1">
    <citation type="journal article" date="2014" name="Front. Microbiol.">
        <title>High frequency of phylogenetically diverse reductive dehalogenase-homologous genes in deep subseafloor sedimentary metagenomes.</title>
        <authorList>
            <person name="Kawai M."/>
            <person name="Futagami T."/>
            <person name="Toyoda A."/>
            <person name="Takaki Y."/>
            <person name="Nishi S."/>
            <person name="Hori S."/>
            <person name="Arai W."/>
            <person name="Tsubouchi T."/>
            <person name="Morono Y."/>
            <person name="Uchiyama I."/>
            <person name="Ito T."/>
            <person name="Fujiyama A."/>
            <person name="Inagaki F."/>
            <person name="Takami H."/>
        </authorList>
    </citation>
    <scope>NUCLEOTIDE SEQUENCE</scope>
    <source>
        <strain evidence="1">Expedition CK06-06</strain>
    </source>
</reference>
<proteinExistence type="predicted"/>
<comment type="caution">
    <text evidence="1">The sequence shown here is derived from an EMBL/GenBank/DDBJ whole genome shotgun (WGS) entry which is preliminary data.</text>
</comment>
<sequence length="270" mass="30171">GHFKKAILEWQEARYSRIDIQAWNVFAGTKKVTASGFNMFTRFRIAAGKEGKTWTKLKNCVIYDVNGDGFKVDINVAFDFYGKLYLGTSKFSMLKEFNGTFDVNKYTFEVNGLSKDTKYYFYIKNTSIGEGARTGIYSKRTTLKIPIIIDIGLPAIDRASSMLAEYTNVNRGNPANESGKIKTVEIWAYETLTNCKVATFFIVSGNYLTARDVHTIGKVPGGSKQTFSGLDIEVEAGDMIGIFYTTGKIERSTSGYSGMYYQYGDHTTGT</sequence>
<feature type="non-terminal residue" evidence="1">
    <location>
        <position position="1"/>
    </location>
</feature>
<dbReference type="AlphaFoldDB" id="X1N1D4"/>
<gene>
    <name evidence="1" type="ORF">S06H3_37503</name>
</gene>
<name>X1N1D4_9ZZZZ</name>
<dbReference type="EMBL" id="BARV01022790">
    <property type="protein sequence ID" value="GAI24056.1"/>
    <property type="molecule type" value="Genomic_DNA"/>
</dbReference>
<accession>X1N1D4</accession>
<protein>
    <submittedName>
        <fullName evidence="1">Uncharacterized protein</fullName>
    </submittedName>
</protein>
<organism evidence="1">
    <name type="scientific">marine sediment metagenome</name>
    <dbReference type="NCBI Taxonomy" id="412755"/>
    <lineage>
        <taxon>unclassified sequences</taxon>
        <taxon>metagenomes</taxon>
        <taxon>ecological metagenomes</taxon>
    </lineage>
</organism>
<evidence type="ECO:0000313" key="1">
    <source>
        <dbReference type="EMBL" id="GAI24056.1"/>
    </source>
</evidence>